<name>A0A0F9T5A8_9ZZZZ</name>
<protein>
    <submittedName>
        <fullName evidence="2">Uncharacterized protein</fullName>
    </submittedName>
</protein>
<feature type="region of interest" description="Disordered" evidence="1">
    <location>
        <begin position="123"/>
        <end position="159"/>
    </location>
</feature>
<evidence type="ECO:0000256" key="1">
    <source>
        <dbReference type="SAM" id="MobiDB-lite"/>
    </source>
</evidence>
<evidence type="ECO:0000313" key="2">
    <source>
        <dbReference type="EMBL" id="KKN44171.1"/>
    </source>
</evidence>
<accession>A0A0F9T5A8</accession>
<dbReference type="EMBL" id="LAZR01001465">
    <property type="protein sequence ID" value="KKN44171.1"/>
    <property type="molecule type" value="Genomic_DNA"/>
</dbReference>
<organism evidence="2">
    <name type="scientific">marine sediment metagenome</name>
    <dbReference type="NCBI Taxonomy" id="412755"/>
    <lineage>
        <taxon>unclassified sequences</taxon>
        <taxon>metagenomes</taxon>
        <taxon>ecological metagenomes</taxon>
    </lineage>
</organism>
<feature type="region of interest" description="Disordered" evidence="1">
    <location>
        <begin position="1"/>
        <end position="30"/>
    </location>
</feature>
<reference evidence="2" key="1">
    <citation type="journal article" date="2015" name="Nature">
        <title>Complex archaea that bridge the gap between prokaryotes and eukaryotes.</title>
        <authorList>
            <person name="Spang A."/>
            <person name="Saw J.H."/>
            <person name="Jorgensen S.L."/>
            <person name="Zaremba-Niedzwiedzka K."/>
            <person name="Martijn J."/>
            <person name="Lind A.E."/>
            <person name="van Eijk R."/>
            <person name="Schleper C."/>
            <person name="Guy L."/>
            <person name="Ettema T.J."/>
        </authorList>
    </citation>
    <scope>NUCLEOTIDE SEQUENCE</scope>
</reference>
<dbReference type="AlphaFoldDB" id="A0A0F9T5A8"/>
<proteinExistence type="predicted"/>
<feature type="compositionally biased region" description="Polar residues" evidence="1">
    <location>
        <begin position="141"/>
        <end position="153"/>
    </location>
</feature>
<gene>
    <name evidence="2" type="ORF">LCGC14_0695730</name>
</gene>
<sequence length="240" mass="25998">MHGENGRGNARKGRSFKLTGQDGDRRDRVDRSWKRLNGQLAPSSVALGIGSPETRHTRSIMGRLELDRANRAAHVLARLRNRSGKQAVPSGLRPQTPRKFHSTCMVPAYSLQIGSSKMREKLPTVAPRHPNGRSTMHRTPLSGSSGKTDTSKMSFFGRSPASRQRVDRRFICSVAFAARLVAKIGSTFGRVETMTPSVAVTLLLNTNTFAANGAWGGSLLVPQSMPQGAISLQQLGSPGI</sequence>
<comment type="caution">
    <text evidence="2">The sequence shown here is derived from an EMBL/GenBank/DDBJ whole genome shotgun (WGS) entry which is preliminary data.</text>
</comment>